<dbReference type="Proteomes" id="UP000009315">
    <property type="component" value="Unassembled WGS sequence"/>
</dbReference>
<dbReference type="Gene3D" id="1.20.1270.20">
    <property type="match status" value="1"/>
</dbReference>
<dbReference type="NCBIfam" id="TIGR01703">
    <property type="entry name" value="hybrid_clust"/>
    <property type="match status" value="1"/>
</dbReference>
<dbReference type="RefSeq" id="WP_008411356.1">
    <property type="nucleotide sequence ID" value="NZ_CAOS01000008.1"/>
</dbReference>
<comment type="subcellular location">
    <subcellularLocation>
        <location evidence="7">Cytoplasm</location>
    </subcellularLocation>
</comment>
<accession>K8E9A2</accession>
<keyword evidence="6 7" id="KW-0411">Iron-sulfur</keyword>
<evidence type="ECO:0000256" key="6">
    <source>
        <dbReference type="ARBA" id="ARBA00023014"/>
    </source>
</evidence>
<comment type="function">
    <text evidence="7">Catalyzes the reduction of hydroxylamine to form NH(3) and H(2)O.</text>
</comment>
<keyword evidence="3 7" id="KW-0479">Metal-binding</keyword>
<dbReference type="GO" id="GO:0050418">
    <property type="term" value="F:hydroxylamine reductase activity"/>
    <property type="evidence" value="ECO:0007669"/>
    <property type="project" value="UniProtKB-UniRule"/>
</dbReference>
<dbReference type="GO" id="GO:0042542">
    <property type="term" value="P:response to hydrogen peroxide"/>
    <property type="evidence" value="ECO:0007669"/>
    <property type="project" value="TreeGrafter"/>
</dbReference>
<dbReference type="PANTHER" id="PTHR30109:SF0">
    <property type="entry name" value="HYDROXYLAMINE REDUCTASE"/>
    <property type="match status" value="1"/>
</dbReference>
<feature type="binding site" evidence="7">
    <location>
        <position position="128"/>
    </location>
    <ligand>
        <name>hybrid [4Fe-2O-2S] cluster</name>
        <dbReference type="ChEBI" id="CHEBI:60519"/>
    </ligand>
</feature>
<dbReference type="STRING" id="1121428.DESHY_160247"/>
<evidence type="ECO:0000256" key="3">
    <source>
        <dbReference type="ARBA" id="ARBA00022723"/>
    </source>
</evidence>
<dbReference type="Gene3D" id="3.40.50.2030">
    <property type="match status" value="2"/>
</dbReference>
<dbReference type="EMBL" id="CAOS01000008">
    <property type="protein sequence ID" value="CCO08123.1"/>
    <property type="molecule type" value="Genomic_DNA"/>
</dbReference>
<sequence>MFCYQCEQTPKGGCTKIGVCGKDENIASLQDTIIFGLKGVAAYAYHARELGYTDPEVNKIMEEALFSTLTNVNFNLEETIKMALKVGTATVKVMDLLDKAHLDTLGVPTPVTVTNDKVEGKCILVTGHDLLALKELLKQTEGKGINVYTHSEMLPAHGYPELKKYKHLKGNVGKAWYDQRQVFEAFPGAILATTNCIMPIRKDATYADRMFCYGITGLEGVTMIEGLDFTPVIEKALALPGAPADGLWKKIVNKINGSAEEVQTFTTGFHHLNVLPLAPQIIEAVKAGKIRRFFVIAGCDAPTKGRDYYRELALAVPKDCVIITTSCGKFRFNDVDYGTVEGTGIPRFIDLGQCNNSGSAVKIALALAEAFNCGVNDLPLSIVLSWFEQKAVAILLGLFSLGVKNIYVGPKAPEFLTPGVVEVLQKTFNLQLISGDAKADLAKMLG</sequence>
<comment type="caution">
    <text evidence="8">The sequence shown here is derived from an EMBL/GenBank/DDBJ whole genome shotgun (WGS) entry which is preliminary data.</text>
</comment>
<keyword evidence="2 7" id="KW-0963">Cytoplasm</keyword>
<evidence type="ECO:0000256" key="4">
    <source>
        <dbReference type="ARBA" id="ARBA00023002"/>
    </source>
</evidence>
<dbReference type="SUPFAM" id="SSF56821">
    <property type="entry name" value="Prismane protein-like"/>
    <property type="match status" value="1"/>
</dbReference>
<comment type="cofactor">
    <cofactor evidence="7">
        <name>[4Fe-4S] cluster</name>
        <dbReference type="ChEBI" id="CHEBI:49883"/>
    </cofactor>
    <text evidence="7">Binds 1 [4Fe-4S] cluster.</text>
</comment>
<evidence type="ECO:0000256" key="7">
    <source>
        <dbReference type="HAMAP-Rule" id="MF_00069"/>
    </source>
</evidence>
<protein>
    <recommendedName>
        <fullName evidence="7">Hydroxylamine reductase</fullName>
        <ecNumber evidence="7">1.7.99.1</ecNumber>
    </recommendedName>
    <alternativeName>
        <fullName evidence="7">Hybrid-cluster protein</fullName>
        <shortName evidence="7">HCP</shortName>
    </alternativeName>
    <alternativeName>
        <fullName evidence="7">Prismane protein</fullName>
    </alternativeName>
</protein>
<keyword evidence="9" id="KW-1185">Reference proteome</keyword>
<feature type="binding site" evidence="7">
    <location>
        <position position="20"/>
    </location>
    <ligand>
        <name>[4Fe-4S] cluster</name>
        <dbReference type="ChEBI" id="CHEBI:49883"/>
    </ligand>
</feature>
<feature type="binding site" evidence="7">
    <location>
        <position position="3"/>
    </location>
    <ligand>
        <name>[4Fe-4S] cluster</name>
        <dbReference type="ChEBI" id="CHEBI:49883"/>
    </ligand>
</feature>
<evidence type="ECO:0000313" key="9">
    <source>
        <dbReference type="Proteomes" id="UP000009315"/>
    </source>
</evidence>
<feature type="binding site" evidence="7">
    <location>
        <position position="196"/>
    </location>
    <ligand>
        <name>hybrid [4Fe-2O-2S] cluster</name>
        <dbReference type="ChEBI" id="CHEBI:60519"/>
    </ligand>
</feature>
<dbReference type="InterPro" id="IPR011254">
    <property type="entry name" value="Prismane-like_sf"/>
</dbReference>
<dbReference type="GO" id="GO:0051539">
    <property type="term" value="F:4 iron, 4 sulfur cluster binding"/>
    <property type="evidence" value="ECO:0007669"/>
    <property type="project" value="UniProtKB-KW"/>
</dbReference>
<evidence type="ECO:0000256" key="1">
    <source>
        <dbReference type="ARBA" id="ARBA00022485"/>
    </source>
</evidence>
<feature type="binding site" description="via persulfide group" evidence="7">
    <location>
        <position position="299"/>
    </location>
    <ligand>
        <name>hybrid [4Fe-2O-2S] cluster</name>
        <dbReference type="ChEBI" id="CHEBI:60519"/>
    </ligand>
</feature>
<feature type="binding site" evidence="7">
    <location>
        <position position="390"/>
    </location>
    <ligand>
        <name>hybrid [4Fe-2O-2S] cluster</name>
        <dbReference type="ChEBI" id="CHEBI:60519"/>
    </ligand>
</feature>
<dbReference type="Pfam" id="PF03063">
    <property type="entry name" value="Prismane"/>
    <property type="match status" value="1"/>
</dbReference>
<evidence type="ECO:0000256" key="5">
    <source>
        <dbReference type="ARBA" id="ARBA00023004"/>
    </source>
</evidence>
<proteinExistence type="inferred from homology"/>
<dbReference type="GO" id="GO:0005737">
    <property type="term" value="C:cytoplasm"/>
    <property type="evidence" value="ECO:0007669"/>
    <property type="project" value="UniProtKB-SubCell"/>
</dbReference>
<comment type="catalytic activity">
    <reaction evidence="7">
        <text>A + NH4(+) + H2O = hydroxylamine + AH2 + H(+)</text>
        <dbReference type="Rhea" id="RHEA:22052"/>
        <dbReference type="ChEBI" id="CHEBI:13193"/>
        <dbReference type="ChEBI" id="CHEBI:15377"/>
        <dbReference type="ChEBI" id="CHEBI:15378"/>
        <dbReference type="ChEBI" id="CHEBI:15429"/>
        <dbReference type="ChEBI" id="CHEBI:17499"/>
        <dbReference type="ChEBI" id="CHEBI:28938"/>
        <dbReference type="EC" id="1.7.99.1"/>
    </reaction>
</comment>
<dbReference type="InterPro" id="IPR004137">
    <property type="entry name" value="HCP/CODH"/>
</dbReference>
<dbReference type="GO" id="GO:0004601">
    <property type="term" value="F:peroxidase activity"/>
    <property type="evidence" value="ECO:0007669"/>
    <property type="project" value="TreeGrafter"/>
</dbReference>
<feature type="binding site" evidence="7">
    <location>
        <position position="152"/>
    </location>
    <ligand>
        <name>hybrid [4Fe-2O-2S] cluster</name>
        <dbReference type="ChEBI" id="CHEBI:60519"/>
    </ligand>
</feature>
<dbReference type="GO" id="GO:0046872">
    <property type="term" value="F:metal ion binding"/>
    <property type="evidence" value="ECO:0007669"/>
    <property type="project" value="UniProtKB-KW"/>
</dbReference>
<feature type="modified residue" description="Cysteine persulfide" evidence="7">
    <location>
        <position position="299"/>
    </location>
</feature>
<keyword evidence="5 7" id="KW-0408">Iron</keyword>
<feature type="binding site" evidence="7">
    <location>
        <position position="6"/>
    </location>
    <ligand>
        <name>[4Fe-4S] cluster</name>
        <dbReference type="ChEBI" id="CHEBI:49883"/>
    </ligand>
</feature>
<dbReference type="NCBIfam" id="NF003658">
    <property type="entry name" value="PRK05290.1"/>
    <property type="match status" value="1"/>
</dbReference>
<keyword evidence="1 7" id="KW-0004">4Fe-4S</keyword>
<organism evidence="8 9">
    <name type="scientific">Desulforamulus hydrothermalis Lam5 = DSM 18033</name>
    <dbReference type="NCBI Taxonomy" id="1121428"/>
    <lineage>
        <taxon>Bacteria</taxon>
        <taxon>Bacillati</taxon>
        <taxon>Bacillota</taxon>
        <taxon>Clostridia</taxon>
        <taxon>Eubacteriales</taxon>
        <taxon>Peptococcaceae</taxon>
        <taxon>Desulforamulus</taxon>
    </lineage>
</organism>
<name>K8E9A2_9FIRM</name>
<dbReference type="eggNOG" id="COG1151">
    <property type="taxonomic scope" value="Bacteria"/>
</dbReference>
<evidence type="ECO:0000256" key="2">
    <source>
        <dbReference type="ARBA" id="ARBA00022490"/>
    </source>
</evidence>
<keyword evidence="4 7" id="KW-0560">Oxidoreductase</keyword>
<dbReference type="CDD" id="cd01914">
    <property type="entry name" value="HCP"/>
    <property type="match status" value="1"/>
</dbReference>
<dbReference type="PANTHER" id="PTHR30109">
    <property type="entry name" value="HYDROXYLAMINE REDUCTASE"/>
    <property type="match status" value="1"/>
</dbReference>
<reference evidence="8 9" key="1">
    <citation type="journal article" date="2013" name="Genome Announc.">
        <title>Genome Sequence of the Sulfate-Reducing Bacterium Desulfotomaculum hydrothermale Lam5(T).</title>
        <authorList>
            <person name="Amin O."/>
            <person name="Fardeau M.L."/>
            <person name="Valette O."/>
            <person name="Hirschler-Rea A."/>
            <person name="Barbe V."/>
            <person name="Medigue C."/>
            <person name="Vacherie B."/>
            <person name="Ollivier B."/>
            <person name="Bertin P.N."/>
            <person name="Dolla A."/>
        </authorList>
    </citation>
    <scope>NUCLEOTIDE SEQUENCE [LARGE SCALE GENOMIC DNA]</scope>
    <source>
        <strain evidence="9">Lam5 / DSM 18033</strain>
    </source>
</reference>
<feature type="binding site" evidence="7">
    <location>
        <position position="327"/>
    </location>
    <ligand>
        <name>hybrid [4Fe-2O-2S] cluster</name>
        <dbReference type="ChEBI" id="CHEBI:60519"/>
    </ligand>
</feature>
<feature type="binding site" evidence="7">
    <location>
        <position position="354"/>
    </location>
    <ligand>
        <name>hybrid [4Fe-2O-2S] cluster</name>
        <dbReference type="ChEBI" id="CHEBI:60519"/>
    </ligand>
</feature>
<dbReference type="FunFam" id="3.40.50.2030:FF:000001">
    <property type="entry name" value="Hydroxylamine reductase"/>
    <property type="match status" value="1"/>
</dbReference>
<dbReference type="AlphaFoldDB" id="K8E9A2"/>
<feature type="binding site" evidence="7">
    <location>
        <position position="14"/>
    </location>
    <ligand>
        <name>[4Fe-4S] cluster</name>
        <dbReference type="ChEBI" id="CHEBI:49883"/>
    </ligand>
</feature>
<dbReference type="EC" id="1.7.99.1" evidence="7"/>
<evidence type="ECO:0000313" key="8">
    <source>
        <dbReference type="EMBL" id="CCO08123.1"/>
    </source>
</evidence>
<dbReference type="InterPro" id="IPR016099">
    <property type="entry name" value="Prismane-like_a/b-sand"/>
</dbReference>
<gene>
    <name evidence="7 8" type="primary">hcp</name>
    <name evidence="8" type="ORF">DESHY_160247</name>
</gene>
<dbReference type="HAMAP" id="MF_00069">
    <property type="entry name" value="Hydroxylam_reduct"/>
    <property type="match status" value="1"/>
</dbReference>
<comment type="cofactor">
    <cofactor evidence="7">
        <name>hybrid [4Fe-2O-2S] cluster</name>
        <dbReference type="ChEBI" id="CHEBI:60519"/>
    </cofactor>
    <text evidence="7">Binds 1 hybrid [4Fe-2O-2S] cluster.</text>
</comment>
<feature type="binding site" evidence="7">
    <location>
        <position position="388"/>
    </location>
    <ligand>
        <name>hybrid [4Fe-2O-2S] cluster</name>
        <dbReference type="ChEBI" id="CHEBI:60519"/>
    </ligand>
</feature>
<dbReference type="OrthoDB" id="9761526at2"/>
<dbReference type="InterPro" id="IPR016100">
    <property type="entry name" value="Prismane_a-bundle"/>
</dbReference>
<comment type="similarity">
    <text evidence="7">Belongs to the HCP family.</text>
</comment>
<dbReference type="InterPro" id="IPR010048">
    <property type="entry name" value="Hydroxylam_reduct"/>
</dbReference>